<comment type="caution">
    <text evidence="3">The sequence shown here is derived from an EMBL/GenBank/DDBJ whole genome shotgun (WGS) entry which is preliminary data.</text>
</comment>
<evidence type="ECO:0000256" key="1">
    <source>
        <dbReference type="SAM" id="Phobius"/>
    </source>
</evidence>
<dbReference type="PANTHER" id="PTHR43111:SF1">
    <property type="entry name" value="ALDEHYDE DEHYDROGENASE B-RELATED"/>
    <property type="match status" value="1"/>
</dbReference>
<dbReference type="InterPro" id="IPR016161">
    <property type="entry name" value="Ald_DH/histidinol_DH"/>
</dbReference>
<dbReference type="InterPro" id="IPR016162">
    <property type="entry name" value="Ald_DH_N"/>
</dbReference>
<keyword evidence="1" id="KW-0472">Membrane</keyword>
<dbReference type="InterPro" id="IPR016163">
    <property type="entry name" value="Ald_DH_C"/>
</dbReference>
<evidence type="ECO:0000313" key="3">
    <source>
        <dbReference type="EMBL" id="KAF4439298.1"/>
    </source>
</evidence>
<dbReference type="Pfam" id="PF00171">
    <property type="entry name" value="Aldedh"/>
    <property type="match status" value="1"/>
</dbReference>
<name>A0A8H4JYH7_9HYPO</name>
<dbReference type="OrthoDB" id="5596991at2759"/>
<evidence type="ECO:0000313" key="4">
    <source>
        <dbReference type="Proteomes" id="UP000536711"/>
    </source>
</evidence>
<proteinExistence type="predicted"/>
<dbReference type="Gene3D" id="3.40.309.10">
    <property type="entry name" value="Aldehyde Dehydrogenase, Chain A, domain 2"/>
    <property type="match status" value="1"/>
</dbReference>
<dbReference type="GO" id="GO:0016620">
    <property type="term" value="F:oxidoreductase activity, acting on the aldehyde or oxo group of donors, NAD or NADP as acceptor"/>
    <property type="evidence" value="ECO:0007669"/>
    <property type="project" value="InterPro"/>
</dbReference>
<dbReference type="SUPFAM" id="SSF53720">
    <property type="entry name" value="ALDH-like"/>
    <property type="match status" value="1"/>
</dbReference>
<dbReference type="AlphaFoldDB" id="A0A8H4JYH7"/>
<reference evidence="3 4" key="1">
    <citation type="submission" date="2020-01" db="EMBL/GenBank/DDBJ databases">
        <title>Identification and distribution of gene clusters putatively required for synthesis of sphingolipid metabolism inhibitors in phylogenetically diverse species of the filamentous fungus Fusarium.</title>
        <authorList>
            <person name="Kim H.-S."/>
            <person name="Busman M."/>
            <person name="Brown D.W."/>
            <person name="Divon H."/>
            <person name="Uhlig S."/>
            <person name="Proctor R.H."/>
        </authorList>
    </citation>
    <scope>NUCLEOTIDE SEQUENCE [LARGE SCALE GENOMIC DNA]</scope>
    <source>
        <strain evidence="3 4">NRRL 13308</strain>
    </source>
</reference>
<dbReference type="EMBL" id="JAADJF010000094">
    <property type="protein sequence ID" value="KAF4439298.1"/>
    <property type="molecule type" value="Genomic_DNA"/>
</dbReference>
<organism evidence="3 4">
    <name type="scientific">Fusarium acutatum</name>
    <dbReference type="NCBI Taxonomy" id="78861"/>
    <lineage>
        <taxon>Eukaryota</taxon>
        <taxon>Fungi</taxon>
        <taxon>Dikarya</taxon>
        <taxon>Ascomycota</taxon>
        <taxon>Pezizomycotina</taxon>
        <taxon>Sordariomycetes</taxon>
        <taxon>Hypocreomycetidae</taxon>
        <taxon>Hypocreales</taxon>
        <taxon>Nectriaceae</taxon>
        <taxon>Fusarium</taxon>
        <taxon>Fusarium fujikuroi species complex</taxon>
    </lineage>
</organism>
<dbReference type="PANTHER" id="PTHR43111">
    <property type="entry name" value="ALDEHYDE DEHYDROGENASE B-RELATED"/>
    <property type="match status" value="1"/>
</dbReference>
<gene>
    <name evidence="3" type="ORF">FACUT_4235</name>
</gene>
<dbReference type="Gene3D" id="3.40.605.10">
    <property type="entry name" value="Aldehyde Dehydrogenase, Chain A, domain 1"/>
    <property type="match status" value="1"/>
</dbReference>
<dbReference type="InterPro" id="IPR015590">
    <property type="entry name" value="Aldehyde_DH_dom"/>
</dbReference>
<feature type="domain" description="Aldehyde dehydrogenase" evidence="2">
    <location>
        <begin position="20"/>
        <end position="148"/>
    </location>
</feature>
<protein>
    <submittedName>
        <fullName evidence="3">Aldehyde dehydrogenase family 3 member B1</fullName>
    </submittedName>
</protein>
<accession>A0A8H4JYH7</accession>
<dbReference type="Proteomes" id="UP000536711">
    <property type="component" value="Unassembled WGS sequence"/>
</dbReference>
<keyword evidence="1" id="KW-0812">Transmembrane</keyword>
<feature type="transmembrane region" description="Helical" evidence="1">
    <location>
        <begin position="448"/>
        <end position="471"/>
    </location>
</feature>
<sequence>MSKPLAALRSAAIDGRLHNPFYRKDQLRNLHTALADKAVQIQDAIAKDTKHQPAEVKVEYWLALQAIAEAHESLDPVKETEDEYAVTKGHDDVTCREPIGVVIIEPAYHAFFYGLIAALAPALAAGNCIIVQAQNSLRETPKIVLDLIAKSLDRDIFTVSNQEVTAQDINLPHIRVSQNGSDGPILKDHLVSDPESPVVAFVERDADIQAAAKALVSARFSLQGKAPYAPDVVLVNEWVKKDLLRALVQQSTEFLANSPRKSKAPKSALSKEVEKDDSVHVVLSGSNGVILDVGSRESNLLQQKVDETTLIVHAVTSMDDAIDASRDIGSLAAAYIFTNPAMAKYLCQFVDTAVSFVNHIPTKLLYSPTAPSGVPPQSGTNDIYHQDLFSRLKPKYLTKSATDSKLDKIVNTTSARELSTLDQEATKRLPEMKRKLKGTQLGFFEQGIVTSLVFILTTAVTGTSILGYYGYRLYSSQNYSLKLEIIADLRNRLLATNESSNDTENLPFPKPIPKLRQPLQYFPMHNPLNKTLPNQLKPLTNRPQQIRYIASIKQHNYISLLRPPRT</sequence>
<keyword evidence="4" id="KW-1185">Reference proteome</keyword>
<keyword evidence="1" id="KW-1133">Transmembrane helix</keyword>
<evidence type="ECO:0000259" key="2">
    <source>
        <dbReference type="Pfam" id="PF00171"/>
    </source>
</evidence>